<keyword evidence="3" id="KW-0808">Transferase</keyword>
<feature type="transmembrane region" description="Helical" evidence="1">
    <location>
        <begin position="108"/>
        <end position="129"/>
    </location>
</feature>
<evidence type="ECO:0000259" key="2">
    <source>
        <dbReference type="Pfam" id="PF13439"/>
    </source>
</evidence>
<protein>
    <submittedName>
        <fullName evidence="3">Glycosyltransferase</fullName>
        <ecNumber evidence="3">2.4.-.-</ecNumber>
    </submittedName>
</protein>
<accession>A0ABV4YCG1</accession>
<keyword evidence="3" id="KW-0328">Glycosyltransferase</keyword>
<organism evidence="3 4">
    <name type="scientific">Floridaenema fluviatile BLCC-F154</name>
    <dbReference type="NCBI Taxonomy" id="3153640"/>
    <lineage>
        <taxon>Bacteria</taxon>
        <taxon>Bacillati</taxon>
        <taxon>Cyanobacteriota</taxon>
        <taxon>Cyanophyceae</taxon>
        <taxon>Oscillatoriophycideae</taxon>
        <taxon>Aerosakkonematales</taxon>
        <taxon>Aerosakkonemataceae</taxon>
        <taxon>Floridanema</taxon>
        <taxon>Floridanema fluviatile</taxon>
    </lineage>
</organism>
<keyword evidence="1" id="KW-0812">Transmembrane</keyword>
<feature type="domain" description="Glycosyltransferase subfamily 4-like N-terminal" evidence="2">
    <location>
        <begin position="69"/>
        <end position="205"/>
    </location>
</feature>
<comment type="caution">
    <text evidence="3">The sequence shown here is derived from an EMBL/GenBank/DDBJ whole genome shotgun (WGS) entry which is preliminary data.</text>
</comment>
<dbReference type="Pfam" id="PF13439">
    <property type="entry name" value="Glyco_transf_4"/>
    <property type="match status" value="1"/>
</dbReference>
<dbReference type="InterPro" id="IPR028098">
    <property type="entry name" value="Glyco_trans_4-like_N"/>
</dbReference>
<reference evidence="3 4" key="1">
    <citation type="submission" date="2024-09" db="EMBL/GenBank/DDBJ databases">
        <title>Floridaenema gen nov. (Aerosakkonemataceae, Aerosakkonematales ord. nov., Cyanobacteria) from benthic tropical and subtropical fresh waters, with the description of four new species.</title>
        <authorList>
            <person name="Moretto J.A."/>
            <person name="Berthold D.E."/>
            <person name="Lefler F.W."/>
            <person name="Huang I.-S."/>
            <person name="Laughinghouse H. IV."/>
        </authorList>
    </citation>
    <scope>NUCLEOTIDE SEQUENCE [LARGE SCALE GENOMIC DNA]</scope>
    <source>
        <strain evidence="3 4">BLCC-F154</strain>
    </source>
</reference>
<name>A0ABV4YCG1_9CYAN</name>
<dbReference type="SUPFAM" id="SSF53756">
    <property type="entry name" value="UDP-Glycosyltransferase/glycogen phosphorylase"/>
    <property type="match status" value="1"/>
</dbReference>
<dbReference type="GO" id="GO:0016757">
    <property type="term" value="F:glycosyltransferase activity"/>
    <property type="evidence" value="ECO:0007669"/>
    <property type="project" value="UniProtKB-KW"/>
</dbReference>
<sequence length="451" mass="51492">MRNKRIICLCYDFPPLLVAGAIKIEKLLKILQKTWRIDALTSVKDGQGNSELSVHFVRKGKPEYLYKLIYKLRLYKLISLFVWPDDVIFWMLPAVLKARMLIKQHKPSAIVVFIMPYGAGIVGIILKWITGLPLVLNFDDSYTCTDMNPGFVTWFHYKMSIWLEDLYVRQADAVVYVSQRNLEAVKNRQPANQHSKFYLVRCGAEPEEFTYSNVDNNDSSQLFKITYIGAMVAWFEFEPNQKSYPWLRKLLAAWNQLGSYELVKLDMRSHSPVFIGKAVKQAIAQNPELQGKIKVEIYGSTYPKSLTDRVLESQGIADLVEVHGTVSHAEAIQIACQSDLLFLTLPDRPDGSPGGRISAKTYEYLMTDKPILAAVPQGENWDYLEDKPGVWLAKPTDVSAMAKVVSELASAKFTAKEVKIDRHYLRPELSYENRAQEFNHVIEQVLEKASQ</sequence>
<keyword evidence="1" id="KW-1133">Transmembrane helix</keyword>
<keyword evidence="4" id="KW-1185">Reference proteome</keyword>
<dbReference type="EC" id="2.4.-.-" evidence="3"/>
<evidence type="ECO:0000313" key="4">
    <source>
        <dbReference type="Proteomes" id="UP001576776"/>
    </source>
</evidence>
<evidence type="ECO:0000313" key="3">
    <source>
        <dbReference type="EMBL" id="MFB2936475.1"/>
    </source>
</evidence>
<dbReference type="Gene3D" id="3.40.50.2000">
    <property type="entry name" value="Glycogen Phosphorylase B"/>
    <property type="match status" value="2"/>
</dbReference>
<evidence type="ECO:0000256" key="1">
    <source>
        <dbReference type="SAM" id="Phobius"/>
    </source>
</evidence>
<gene>
    <name evidence="3" type="ORF">ACE1B6_14590</name>
</gene>
<keyword evidence="1" id="KW-0472">Membrane</keyword>
<dbReference type="Proteomes" id="UP001576776">
    <property type="component" value="Unassembled WGS sequence"/>
</dbReference>
<proteinExistence type="predicted"/>
<dbReference type="RefSeq" id="WP_413257970.1">
    <property type="nucleotide sequence ID" value="NZ_JBHFNS010000058.1"/>
</dbReference>
<dbReference type="EMBL" id="JBHFNS010000058">
    <property type="protein sequence ID" value="MFB2936475.1"/>
    <property type="molecule type" value="Genomic_DNA"/>
</dbReference>